<dbReference type="EMBL" id="AHFK01000028">
    <property type="protein sequence ID" value="EOQ17786.1"/>
    <property type="molecule type" value="Genomic_DNA"/>
</dbReference>
<dbReference type="AlphaFoldDB" id="A0A9W5VUH8"/>
<evidence type="ECO:0000313" key="1">
    <source>
        <dbReference type="EMBL" id="EOQ17786.1"/>
    </source>
</evidence>
<sequence>MLTMPEIHYIKHLRENDDLSISEIARKLGKNWRTVKKYADEEVY</sequence>
<comment type="caution">
    <text evidence="1">The sequence shown here is derived from an EMBL/GenBank/DDBJ whole genome shotgun (WGS) entry which is preliminary data.</text>
</comment>
<proteinExistence type="predicted"/>
<dbReference type="Gene3D" id="1.10.10.60">
    <property type="entry name" value="Homeodomain-like"/>
    <property type="match status" value="1"/>
</dbReference>
<dbReference type="RefSeq" id="WP_016122076.1">
    <property type="nucleotide sequence ID" value="NZ_KB976825.1"/>
</dbReference>
<organism evidence="1 2">
    <name type="scientific">Bacillus cereus VD184</name>
    <dbReference type="NCBI Taxonomy" id="1053242"/>
    <lineage>
        <taxon>Bacteria</taxon>
        <taxon>Bacillati</taxon>
        <taxon>Bacillota</taxon>
        <taxon>Bacilli</taxon>
        <taxon>Bacillales</taxon>
        <taxon>Bacillaceae</taxon>
        <taxon>Bacillus</taxon>
        <taxon>Bacillus cereus group</taxon>
    </lineage>
</organism>
<dbReference type="Proteomes" id="UP000014028">
    <property type="component" value="Unassembled WGS sequence"/>
</dbReference>
<name>A0A9W5VUH8_BACCE</name>
<accession>A0A9W5VUH8</accession>
<gene>
    <name evidence="1" type="ORF">IKC_01777</name>
</gene>
<protein>
    <submittedName>
        <fullName evidence="1">Uncharacterized protein</fullName>
    </submittedName>
</protein>
<feature type="non-terminal residue" evidence="1">
    <location>
        <position position="44"/>
    </location>
</feature>
<dbReference type="Pfam" id="PF13412">
    <property type="entry name" value="HTH_24"/>
    <property type="match status" value="1"/>
</dbReference>
<evidence type="ECO:0000313" key="2">
    <source>
        <dbReference type="Proteomes" id="UP000014028"/>
    </source>
</evidence>
<reference evidence="1 2" key="1">
    <citation type="submission" date="2012-12" db="EMBL/GenBank/DDBJ databases">
        <title>The Genome Sequence of Bacillus cereus VD184.</title>
        <authorList>
            <consortium name="The Broad Institute Genome Sequencing Platform"/>
            <consortium name="The Broad Institute Genome Sequencing Center for Infectious Disease"/>
            <person name="Feldgarden M."/>
            <person name="Van der Auwera G.A."/>
            <person name="Mahillon J."/>
            <person name="Duprez V."/>
            <person name="Timmery S."/>
            <person name="Mattelet C."/>
            <person name="Dierick K."/>
            <person name="Sun M."/>
            <person name="Yu Z."/>
            <person name="Zhu L."/>
            <person name="Hu X."/>
            <person name="Shank E.B."/>
            <person name="Swiecicka I."/>
            <person name="Hansen B.M."/>
            <person name="Andrup L."/>
            <person name="Walker B."/>
            <person name="Young S.K."/>
            <person name="Zeng Q."/>
            <person name="Gargeya S."/>
            <person name="Fitzgerald M."/>
            <person name="Haas B."/>
            <person name="Abouelleil A."/>
            <person name="Alvarado L."/>
            <person name="Arachchi H.M."/>
            <person name="Berlin A.M."/>
            <person name="Chapman S.B."/>
            <person name="Dewar J."/>
            <person name="Goldberg J."/>
            <person name="Griggs A."/>
            <person name="Gujja S."/>
            <person name="Hansen M."/>
            <person name="Howarth C."/>
            <person name="Imamovic A."/>
            <person name="Larimer J."/>
            <person name="McCowan C."/>
            <person name="Murphy C."/>
            <person name="Neiman D."/>
            <person name="Pearson M."/>
            <person name="Priest M."/>
            <person name="Roberts A."/>
            <person name="Saif S."/>
            <person name="Shea T."/>
            <person name="Sisk P."/>
            <person name="Sykes S."/>
            <person name="Wortman J."/>
            <person name="Nusbaum C."/>
            <person name="Birren B."/>
        </authorList>
    </citation>
    <scope>NUCLEOTIDE SEQUENCE [LARGE SCALE GENOMIC DNA]</scope>
    <source>
        <strain evidence="1 2">VD184</strain>
    </source>
</reference>